<reference evidence="1 2" key="1">
    <citation type="submission" date="2014-04" db="EMBL/GenBank/DDBJ databases">
        <authorList>
            <consortium name="International Citrus Genome Consortium"/>
            <person name="Gmitter F."/>
            <person name="Chen C."/>
            <person name="Farmerie W."/>
            <person name="Harkins T."/>
            <person name="Desany B."/>
            <person name="Mohiuddin M."/>
            <person name="Kodira C."/>
            <person name="Borodovsky M."/>
            <person name="Lomsadze A."/>
            <person name="Burns P."/>
            <person name="Jenkins J."/>
            <person name="Prochnik S."/>
            <person name="Shu S."/>
            <person name="Chapman J."/>
            <person name="Pitluck S."/>
            <person name="Schmutz J."/>
            <person name="Rokhsar D."/>
        </authorList>
    </citation>
    <scope>NUCLEOTIDE SEQUENCE</scope>
</reference>
<sequence length="18" mass="2028">KNYCDTWSGKRGKGGQWG</sequence>
<keyword evidence="2" id="KW-1185">Reference proteome</keyword>
<feature type="non-terminal residue" evidence="1">
    <location>
        <position position="1"/>
    </location>
</feature>
<evidence type="ECO:0000313" key="1">
    <source>
        <dbReference type="EMBL" id="KDO60317.1"/>
    </source>
</evidence>
<protein>
    <submittedName>
        <fullName evidence="1">Uncharacterized protein</fullName>
    </submittedName>
</protein>
<evidence type="ECO:0000313" key="2">
    <source>
        <dbReference type="Proteomes" id="UP000027120"/>
    </source>
</evidence>
<name>A0A067FA16_CITSI</name>
<organism evidence="1 2">
    <name type="scientific">Citrus sinensis</name>
    <name type="common">Sweet orange</name>
    <name type="synonym">Citrus aurantium var. sinensis</name>
    <dbReference type="NCBI Taxonomy" id="2711"/>
    <lineage>
        <taxon>Eukaryota</taxon>
        <taxon>Viridiplantae</taxon>
        <taxon>Streptophyta</taxon>
        <taxon>Embryophyta</taxon>
        <taxon>Tracheophyta</taxon>
        <taxon>Spermatophyta</taxon>
        <taxon>Magnoliopsida</taxon>
        <taxon>eudicotyledons</taxon>
        <taxon>Gunneridae</taxon>
        <taxon>Pentapetalae</taxon>
        <taxon>rosids</taxon>
        <taxon>malvids</taxon>
        <taxon>Sapindales</taxon>
        <taxon>Rutaceae</taxon>
        <taxon>Aurantioideae</taxon>
        <taxon>Citrus</taxon>
    </lineage>
</organism>
<dbReference type="Proteomes" id="UP000027120">
    <property type="component" value="Unassembled WGS sequence"/>
</dbReference>
<accession>A0A067FA16</accession>
<proteinExistence type="predicted"/>
<gene>
    <name evidence="1" type="ORF">CISIN_1g0122371mg</name>
</gene>
<dbReference type="AlphaFoldDB" id="A0A067FA16"/>
<dbReference type="EMBL" id="KK784933">
    <property type="protein sequence ID" value="KDO60317.1"/>
    <property type="molecule type" value="Genomic_DNA"/>
</dbReference>